<dbReference type="HOGENOM" id="CLU_016563_0_0_1"/>
<organism evidence="3 4">
    <name type="scientific">Pelodiscus sinensis</name>
    <name type="common">Chinese softshell turtle</name>
    <name type="synonym">Trionyx sinensis</name>
    <dbReference type="NCBI Taxonomy" id="13735"/>
    <lineage>
        <taxon>Eukaryota</taxon>
        <taxon>Metazoa</taxon>
        <taxon>Chordata</taxon>
        <taxon>Craniata</taxon>
        <taxon>Vertebrata</taxon>
        <taxon>Euteleostomi</taxon>
        <taxon>Archelosauria</taxon>
        <taxon>Testudinata</taxon>
        <taxon>Testudines</taxon>
        <taxon>Cryptodira</taxon>
        <taxon>Trionychia</taxon>
        <taxon>Trionychidae</taxon>
        <taxon>Pelodiscus</taxon>
    </lineage>
</organism>
<dbReference type="OMA" id="FYMQGTT"/>
<dbReference type="eggNOG" id="ENOG502RXU5">
    <property type="taxonomic scope" value="Eukaryota"/>
</dbReference>
<reference evidence="3" key="4">
    <citation type="submission" date="2025-09" db="UniProtKB">
        <authorList>
            <consortium name="Ensembl"/>
        </authorList>
    </citation>
    <scope>IDENTIFICATION</scope>
</reference>
<dbReference type="Proteomes" id="UP000007267">
    <property type="component" value="Unassembled WGS sequence"/>
</dbReference>
<name>K7EZW2_PELSI</name>
<evidence type="ECO:0000313" key="4">
    <source>
        <dbReference type="Proteomes" id="UP000007267"/>
    </source>
</evidence>
<dbReference type="PROSITE" id="PS50878">
    <property type="entry name" value="RT_POL"/>
    <property type="match status" value="1"/>
</dbReference>
<dbReference type="EMBL" id="AGCU01011950">
    <property type="status" value="NOT_ANNOTATED_CDS"/>
    <property type="molecule type" value="Genomic_DNA"/>
</dbReference>
<feature type="domain" description="Reverse transcriptase" evidence="2">
    <location>
        <begin position="363"/>
        <end position="616"/>
    </location>
</feature>
<reference evidence="4" key="2">
    <citation type="journal article" date="2013" name="Nat. Genet.">
        <title>The draft genomes of soft-shell turtle and green sea turtle yield insights into the development and evolution of the turtle-specific body plan.</title>
        <authorList>
            <person name="Wang Z."/>
            <person name="Pascual-Anaya J."/>
            <person name="Zadissa A."/>
            <person name="Li W."/>
            <person name="Niimura Y."/>
            <person name="Huang Z."/>
            <person name="Li C."/>
            <person name="White S."/>
            <person name="Xiong Z."/>
            <person name="Fang D."/>
            <person name="Wang B."/>
            <person name="Ming Y."/>
            <person name="Chen Y."/>
            <person name="Zheng Y."/>
            <person name="Kuraku S."/>
            <person name="Pignatelli M."/>
            <person name="Herrero J."/>
            <person name="Beal K."/>
            <person name="Nozawa M."/>
            <person name="Li Q."/>
            <person name="Wang J."/>
            <person name="Zhang H."/>
            <person name="Yu L."/>
            <person name="Shigenobu S."/>
            <person name="Wang J."/>
            <person name="Liu J."/>
            <person name="Flicek P."/>
            <person name="Searle S."/>
            <person name="Wang J."/>
            <person name="Kuratani S."/>
            <person name="Yin Y."/>
            <person name="Aken B."/>
            <person name="Zhang G."/>
            <person name="Irie N."/>
        </authorList>
    </citation>
    <scope>NUCLEOTIDE SEQUENCE [LARGE SCALE GENOMIC DNA]</scope>
    <source>
        <strain evidence="4">Daiwa-1</strain>
    </source>
</reference>
<reference evidence="3" key="3">
    <citation type="submission" date="2025-08" db="UniProtKB">
        <authorList>
            <consortium name="Ensembl"/>
        </authorList>
    </citation>
    <scope>IDENTIFICATION</scope>
</reference>
<evidence type="ECO:0000313" key="3">
    <source>
        <dbReference type="Ensembl" id="ENSPSIP00000001322.1"/>
    </source>
</evidence>
<dbReference type="AlphaFoldDB" id="K7EZW2"/>
<protein>
    <recommendedName>
        <fullName evidence="2">Reverse transcriptase domain-containing protein</fullName>
    </recommendedName>
</protein>
<accession>K7EZW2</accession>
<dbReference type="InterPro" id="IPR058912">
    <property type="entry name" value="HTH_animal"/>
</dbReference>
<dbReference type="Pfam" id="PF26215">
    <property type="entry name" value="HTH_animal"/>
    <property type="match status" value="1"/>
</dbReference>
<proteinExistence type="predicted"/>
<dbReference type="GeneTree" id="ENSGT00840000129931"/>
<dbReference type="PANTHER" id="PTHR21301:SF10">
    <property type="entry name" value="REVERSE TRANSCRIPTASE DOMAIN-CONTAINING PROTEIN"/>
    <property type="match status" value="1"/>
</dbReference>
<evidence type="ECO:0000259" key="2">
    <source>
        <dbReference type="PROSITE" id="PS50878"/>
    </source>
</evidence>
<dbReference type="Ensembl" id="ENSPSIT00000001324.1">
    <property type="protein sequence ID" value="ENSPSIP00000001322.1"/>
    <property type="gene ID" value="ENSPSIG00000001324.1"/>
</dbReference>
<dbReference type="Gene3D" id="3.40.1440.10">
    <property type="entry name" value="GIY-YIG endonuclease"/>
    <property type="match status" value="1"/>
</dbReference>
<keyword evidence="4" id="KW-1185">Reference proteome</keyword>
<feature type="region of interest" description="Disordered" evidence="1">
    <location>
        <begin position="230"/>
        <end position="252"/>
    </location>
</feature>
<evidence type="ECO:0000256" key="1">
    <source>
        <dbReference type="SAM" id="MobiDB-lite"/>
    </source>
</evidence>
<dbReference type="InterPro" id="IPR035901">
    <property type="entry name" value="GIY-YIG_endonuc_sf"/>
</dbReference>
<dbReference type="InterPro" id="IPR000477">
    <property type="entry name" value="RT_dom"/>
</dbReference>
<reference evidence="4" key="1">
    <citation type="submission" date="2011-10" db="EMBL/GenBank/DDBJ databases">
        <authorList>
            <consortium name="Soft-shell Turtle Genome Consortium"/>
        </authorList>
    </citation>
    <scope>NUCLEOTIDE SEQUENCE [LARGE SCALE GENOMIC DNA]</scope>
    <source>
        <strain evidence="4">Daiwa-1</strain>
    </source>
</reference>
<dbReference type="CDD" id="cd10442">
    <property type="entry name" value="GIY-YIG_PLEs"/>
    <property type="match status" value="1"/>
</dbReference>
<dbReference type="PANTHER" id="PTHR21301">
    <property type="entry name" value="REVERSE TRANSCRIPTASE"/>
    <property type="match status" value="1"/>
</dbReference>
<dbReference type="Pfam" id="PF00078">
    <property type="entry name" value="RVT_1"/>
    <property type="match status" value="1"/>
</dbReference>
<sequence length="909" mass="105481">MFSIFYNTTLPQTNTATFLSLFYMQGTTFSRLEWKSINHMKKLAQIQTDIIFLSKCKKMDIVPKGLKVNNPLRSTYFTDYSERLCLTLSKKLRNHLISILYKKQKTIKNDISNLDRLISRQTSTPTDTLQDFCSTRQEIYYTHFYSLQQRKDNKFSNLLHTTGYNSNCLNPPDNIVNLSSYKLNPAEESVLSRGLSFCPTSPTNWIQFCGDLEAFFRRLRLREYFQTTTEHQSDLPDPPYQHQRKNNSIWTPPDGRNYNLDFYIHSFRNNAQTDIIRKRQQATHNLSRAEHHAIQSLKNNLDIVIKPADKGGAVVIMNKADYNQEATRQLSNTTFYKPLPSDPTLDYQKKLHCLLKSLPTATREQILTESPSDPRPGLFYLLPKIHKPGHPGRPIISGIGTLTTGLSSYVDTLLKPFVTNTPSYLRDTTDFLRKLQNIDNLPNNTILATMDVEALYTNIPHEDGLQAIRNTIPEDTTANLIADLCNFVLTHNYFRFENNLYLQISGTAMGTRMAPQYANIFMADLEQRFLNSRPLSPLLYLRYIDDIFMIWTHGQETLEIFHRDFNNLHPTINLSLDHSTREIHFLDTTVQINNGKLDTTLYRKPTDSYSYLHASSSHPEHTTRSIVYSQALRYNRICSNPTDRDQKLQDLYQAFINLNYPPRETKKQIERARRIPRNHLLQDRPKKTNNRTPLVITYNPQLKPVQHIINKLQPILEQDTILKEALGDRPIVSYRQPPNLKMILTNHHRTYHTNTNPGTFPCNKPRCQLCPHIHSADTIIGPNQVSYKIKNTYSCASRNIIYAIMCRKCPSAMYIGQTSQTLRQRINAHKTDIRQDHKEKTVSCHFNQKGHSLNDLATCILLQRPFTSALERESSELSFMLKFDTYHQGLNKSLNFLTHYQDSFPNYHL</sequence>